<evidence type="ECO:0000313" key="1">
    <source>
        <dbReference type="EMBL" id="KAF9072437.1"/>
    </source>
</evidence>
<dbReference type="AlphaFoldDB" id="A0A9P5UAV9"/>
<organism evidence="1 2">
    <name type="scientific">Rhodocollybia butyracea</name>
    <dbReference type="NCBI Taxonomy" id="206335"/>
    <lineage>
        <taxon>Eukaryota</taxon>
        <taxon>Fungi</taxon>
        <taxon>Dikarya</taxon>
        <taxon>Basidiomycota</taxon>
        <taxon>Agaricomycotina</taxon>
        <taxon>Agaricomycetes</taxon>
        <taxon>Agaricomycetidae</taxon>
        <taxon>Agaricales</taxon>
        <taxon>Marasmiineae</taxon>
        <taxon>Omphalotaceae</taxon>
        <taxon>Rhodocollybia</taxon>
    </lineage>
</organism>
<gene>
    <name evidence="1" type="ORF">BDP27DRAFT_1361012</name>
</gene>
<sequence>MSRIWTFGRTRIRVDLTQQIHICRSSTFRQTSTKKVSPVSTLYSNPTGDWHLRVVYLLAFMHLWSDVGYREGGQITFIKSFTLSDFSQKPLLKFAVNGSRPFLPRPLEQYCAFWSILFFGCQENTPYDIFLYQLPSEPNYEVVSDLYVRGAKRPRRGEGRLQKYCRAKTGDANPSVRLFGGPWTAFHPDEARDLQASSPFMVARQHD</sequence>
<protein>
    <submittedName>
        <fullName evidence="1">Uncharacterized protein</fullName>
    </submittedName>
</protein>
<comment type="caution">
    <text evidence="1">The sequence shown here is derived from an EMBL/GenBank/DDBJ whole genome shotgun (WGS) entry which is preliminary data.</text>
</comment>
<keyword evidence="2" id="KW-1185">Reference proteome</keyword>
<dbReference type="EMBL" id="JADNRY010000024">
    <property type="protein sequence ID" value="KAF9072437.1"/>
    <property type="molecule type" value="Genomic_DNA"/>
</dbReference>
<accession>A0A9P5UAV9</accession>
<proteinExistence type="predicted"/>
<dbReference type="Proteomes" id="UP000772434">
    <property type="component" value="Unassembled WGS sequence"/>
</dbReference>
<name>A0A9P5UAV9_9AGAR</name>
<evidence type="ECO:0000313" key="2">
    <source>
        <dbReference type="Proteomes" id="UP000772434"/>
    </source>
</evidence>
<reference evidence="1" key="1">
    <citation type="submission" date="2020-11" db="EMBL/GenBank/DDBJ databases">
        <authorList>
            <consortium name="DOE Joint Genome Institute"/>
            <person name="Ahrendt S."/>
            <person name="Riley R."/>
            <person name="Andreopoulos W."/>
            <person name="Labutti K."/>
            <person name="Pangilinan J."/>
            <person name="Ruiz-Duenas F.J."/>
            <person name="Barrasa J.M."/>
            <person name="Sanchez-Garcia M."/>
            <person name="Camarero S."/>
            <person name="Miyauchi S."/>
            <person name="Serrano A."/>
            <person name="Linde D."/>
            <person name="Babiker R."/>
            <person name="Drula E."/>
            <person name="Ayuso-Fernandez I."/>
            <person name="Pacheco R."/>
            <person name="Padilla G."/>
            <person name="Ferreira P."/>
            <person name="Barriuso J."/>
            <person name="Kellner H."/>
            <person name="Castanera R."/>
            <person name="Alfaro M."/>
            <person name="Ramirez L."/>
            <person name="Pisabarro A.G."/>
            <person name="Kuo A."/>
            <person name="Tritt A."/>
            <person name="Lipzen A."/>
            <person name="He G."/>
            <person name="Yan M."/>
            <person name="Ng V."/>
            <person name="Cullen D."/>
            <person name="Martin F."/>
            <person name="Rosso M.-N."/>
            <person name="Henrissat B."/>
            <person name="Hibbett D."/>
            <person name="Martinez A.T."/>
            <person name="Grigoriev I.V."/>
        </authorList>
    </citation>
    <scope>NUCLEOTIDE SEQUENCE</scope>
    <source>
        <strain evidence="1">AH 40177</strain>
    </source>
</reference>